<evidence type="ECO:0000313" key="3">
    <source>
        <dbReference type="EnsemblMetazoa" id="CapteP124094"/>
    </source>
</evidence>
<dbReference type="HOGENOM" id="CLU_100750_1_0_1"/>
<protein>
    <recommendedName>
        <fullName evidence="1">P2X purinoreceptor 7 intracellular domain-containing protein</fullName>
    </recommendedName>
</protein>
<dbReference type="STRING" id="283909.R7U0X6"/>
<name>R7U0X6_CAPTE</name>
<organism evidence="2">
    <name type="scientific">Capitella teleta</name>
    <name type="common">Polychaete worm</name>
    <dbReference type="NCBI Taxonomy" id="283909"/>
    <lineage>
        <taxon>Eukaryota</taxon>
        <taxon>Metazoa</taxon>
        <taxon>Spiralia</taxon>
        <taxon>Lophotrochozoa</taxon>
        <taxon>Annelida</taxon>
        <taxon>Polychaeta</taxon>
        <taxon>Sedentaria</taxon>
        <taxon>Scolecida</taxon>
        <taxon>Capitellidae</taxon>
        <taxon>Capitella</taxon>
    </lineage>
</organism>
<dbReference type="EnsemblMetazoa" id="CapteT124094">
    <property type="protein sequence ID" value="CapteP124094"/>
    <property type="gene ID" value="CapteG124094"/>
</dbReference>
<reference evidence="4" key="1">
    <citation type="submission" date="2012-12" db="EMBL/GenBank/DDBJ databases">
        <authorList>
            <person name="Hellsten U."/>
            <person name="Grimwood J."/>
            <person name="Chapman J.A."/>
            <person name="Shapiro H."/>
            <person name="Aerts A."/>
            <person name="Otillar R.P."/>
            <person name="Terry A.Y."/>
            <person name="Boore J.L."/>
            <person name="Simakov O."/>
            <person name="Marletaz F."/>
            <person name="Cho S.-J."/>
            <person name="Edsinger-Gonzales E."/>
            <person name="Havlak P."/>
            <person name="Kuo D.-H."/>
            <person name="Larsson T."/>
            <person name="Lv J."/>
            <person name="Arendt D."/>
            <person name="Savage R."/>
            <person name="Osoegawa K."/>
            <person name="de Jong P."/>
            <person name="Lindberg D.R."/>
            <person name="Seaver E.C."/>
            <person name="Weisblat D.A."/>
            <person name="Putnam N.H."/>
            <person name="Grigoriev I.V."/>
            <person name="Rokhsar D.S."/>
        </authorList>
    </citation>
    <scope>NUCLEOTIDE SEQUENCE</scope>
    <source>
        <strain evidence="4">I ESC-2004</strain>
    </source>
</reference>
<dbReference type="OMA" id="PSCAIAK"/>
<dbReference type="InterPro" id="IPR046815">
    <property type="entry name" value="P2RX7_C"/>
</dbReference>
<evidence type="ECO:0000259" key="1">
    <source>
        <dbReference type="Pfam" id="PF20478"/>
    </source>
</evidence>
<dbReference type="AlphaFoldDB" id="R7U0X6"/>
<dbReference type="OrthoDB" id="5955457at2759"/>
<dbReference type="EMBL" id="AMQN01002244">
    <property type="status" value="NOT_ANNOTATED_CDS"/>
    <property type="molecule type" value="Genomic_DNA"/>
</dbReference>
<reference evidence="3" key="3">
    <citation type="submission" date="2015-06" db="UniProtKB">
        <authorList>
            <consortium name="EnsemblMetazoa"/>
        </authorList>
    </citation>
    <scope>IDENTIFICATION</scope>
</reference>
<keyword evidence="4" id="KW-1185">Reference proteome</keyword>
<feature type="non-terminal residue" evidence="2">
    <location>
        <position position="1"/>
    </location>
</feature>
<dbReference type="PANTHER" id="PTHR36981">
    <property type="entry name" value="ZGC:195170"/>
    <property type="match status" value="1"/>
</dbReference>
<evidence type="ECO:0000313" key="4">
    <source>
        <dbReference type="Proteomes" id="UP000014760"/>
    </source>
</evidence>
<proteinExistence type="predicted"/>
<gene>
    <name evidence="2" type="ORF">CAPTEDRAFT_124094</name>
</gene>
<evidence type="ECO:0000313" key="2">
    <source>
        <dbReference type="EMBL" id="ELT96830.1"/>
    </source>
</evidence>
<dbReference type="EMBL" id="KB308725">
    <property type="protein sequence ID" value="ELT96830.1"/>
    <property type="molecule type" value="Genomic_DNA"/>
</dbReference>
<dbReference type="Proteomes" id="UP000014760">
    <property type="component" value="Unassembled WGS sequence"/>
</dbReference>
<dbReference type="Pfam" id="PF20478">
    <property type="entry name" value="P2RX7_C"/>
    <property type="match status" value="1"/>
</dbReference>
<reference evidence="2 4" key="2">
    <citation type="journal article" date="2013" name="Nature">
        <title>Insights into bilaterian evolution from three spiralian genomes.</title>
        <authorList>
            <person name="Simakov O."/>
            <person name="Marletaz F."/>
            <person name="Cho S.J."/>
            <person name="Edsinger-Gonzales E."/>
            <person name="Havlak P."/>
            <person name="Hellsten U."/>
            <person name="Kuo D.H."/>
            <person name="Larsson T."/>
            <person name="Lv J."/>
            <person name="Arendt D."/>
            <person name="Savage R."/>
            <person name="Osoegawa K."/>
            <person name="de Jong P."/>
            <person name="Grimwood J."/>
            <person name="Chapman J.A."/>
            <person name="Shapiro H."/>
            <person name="Aerts A."/>
            <person name="Otillar R.P."/>
            <person name="Terry A.Y."/>
            <person name="Boore J.L."/>
            <person name="Grigoriev I.V."/>
            <person name="Lindberg D.R."/>
            <person name="Seaver E.C."/>
            <person name="Weisblat D.A."/>
            <person name="Putnam N.H."/>
            <person name="Rokhsar D.S."/>
        </authorList>
    </citation>
    <scope>NUCLEOTIDE SEQUENCE</scope>
    <source>
        <strain evidence="2 4">I ESC-2004</strain>
    </source>
</reference>
<sequence>CCQEIRQTRGMAAEESTQCITEHEGFSEICLARHALRAVYNRYHQCYRKSIPNEENKRSRFMAYRMMVYWCWGFLGKELRVPLPSCAVSAIRQKFPSENGDYTGFNYE</sequence>
<feature type="domain" description="P2X purinoreceptor 7 intracellular" evidence="1">
    <location>
        <begin position="15"/>
        <end position="105"/>
    </location>
</feature>
<dbReference type="PANTHER" id="PTHR36981:SF1">
    <property type="entry name" value="P2X PURINORECEPTOR 7 INTRACELLULAR DOMAIN-CONTAINING PROTEIN"/>
    <property type="match status" value="1"/>
</dbReference>
<accession>R7U0X6</accession>